<dbReference type="RefSeq" id="XP_028464731.1">
    <property type="nucleotide sequence ID" value="XM_028614408.1"/>
</dbReference>
<proteinExistence type="predicted"/>
<dbReference type="AlphaFoldDB" id="A0A3N2PR11"/>
<evidence type="ECO:0000313" key="2">
    <source>
        <dbReference type="Proteomes" id="UP000272025"/>
    </source>
</evidence>
<reference evidence="1 2" key="1">
    <citation type="journal article" date="2018" name="Mol. Ecol.">
        <title>The obligate alkalophilic soda-lake fungus Sodiomyces alkalinus has shifted to a protein diet.</title>
        <authorList>
            <person name="Grum-Grzhimaylo A.A."/>
            <person name="Falkoski D.L."/>
            <person name="van den Heuvel J."/>
            <person name="Valero-Jimenez C.A."/>
            <person name="Min B."/>
            <person name="Choi I.G."/>
            <person name="Lipzen A."/>
            <person name="Daum C.G."/>
            <person name="Aanen D.K."/>
            <person name="Tsang A."/>
            <person name="Henrissat B."/>
            <person name="Bilanenko E.N."/>
            <person name="de Vries R.P."/>
            <person name="van Kan J.A.L."/>
            <person name="Grigoriev I.V."/>
            <person name="Debets A.J.M."/>
        </authorList>
    </citation>
    <scope>NUCLEOTIDE SEQUENCE [LARGE SCALE GENOMIC DNA]</scope>
    <source>
        <strain evidence="1 2">F11</strain>
    </source>
</reference>
<organism evidence="1 2">
    <name type="scientific">Sodiomyces alkalinus (strain CBS 110278 / VKM F-3762 / F11)</name>
    <name type="common">Alkaliphilic filamentous fungus</name>
    <dbReference type="NCBI Taxonomy" id="1314773"/>
    <lineage>
        <taxon>Eukaryota</taxon>
        <taxon>Fungi</taxon>
        <taxon>Dikarya</taxon>
        <taxon>Ascomycota</taxon>
        <taxon>Pezizomycotina</taxon>
        <taxon>Sordariomycetes</taxon>
        <taxon>Hypocreomycetidae</taxon>
        <taxon>Glomerellales</taxon>
        <taxon>Plectosphaerellaceae</taxon>
        <taxon>Sodiomyces</taxon>
    </lineage>
</organism>
<keyword evidence="2" id="KW-1185">Reference proteome</keyword>
<sequence>MSIRPLSNVRCLEFPKPWSNDEKFPFLIASKYRAKMAPQRGQTSLAAGAKRKMSSRECRVKCVFGPRSLVNDGDVSPNACFSSVASSSSSPFPSTSWFYVPNKLMRLLEVKTTIQFLFPPKTPVTEYRAHLTPSSYVAEVSYGLLAGKGVLLTVVRGSGLCSV</sequence>
<accession>A0A3N2PR11</accession>
<protein>
    <submittedName>
        <fullName evidence="1">Uncharacterized protein</fullName>
    </submittedName>
</protein>
<dbReference type="EMBL" id="ML119058">
    <property type="protein sequence ID" value="ROT36925.1"/>
    <property type="molecule type" value="Genomic_DNA"/>
</dbReference>
<gene>
    <name evidence="1" type="ORF">SODALDRAFT_361760</name>
</gene>
<name>A0A3N2PR11_SODAK</name>
<dbReference type="Proteomes" id="UP000272025">
    <property type="component" value="Unassembled WGS sequence"/>
</dbReference>
<dbReference type="GeneID" id="39582886"/>
<evidence type="ECO:0000313" key="1">
    <source>
        <dbReference type="EMBL" id="ROT36925.1"/>
    </source>
</evidence>